<gene>
    <name evidence="1" type="ORF">NDI79_13685</name>
</gene>
<dbReference type="InterPro" id="IPR011330">
    <property type="entry name" value="Glyco_hydro/deAcase_b/a-brl"/>
</dbReference>
<dbReference type="SUPFAM" id="SSF88713">
    <property type="entry name" value="Glycoside hydrolase/deacetylase"/>
    <property type="match status" value="1"/>
</dbReference>
<evidence type="ECO:0000313" key="1">
    <source>
        <dbReference type="EMBL" id="MDS0295229.1"/>
    </source>
</evidence>
<keyword evidence="2" id="KW-1185">Reference proteome</keyword>
<protein>
    <recommendedName>
        <fullName evidence="3">Polysaccharide deacetylase</fullName>
    </recommendedName>
</protein>
<dbReference type="RefSeq" id="WP_310929094.1">
    <property type="nucleotide sequence ID" value="NZ_JAMQOQ010000003.1"/>
</dbReference>
<name>A0ABU2G375_9EURY</name>
<dbReference type="Gene3D" id="3.20.20.370">
    <property type="entry name" value="Glycoside hydrolase/deacetylase"/>
    <property type="match status" value="1"/>
</dbReference>
<dbReference type="EMBL" id="JAMQOQ010000003">
    <property type="protein sequence ID" value="MDS0295229.1"/>
    <property type="molecule type" value="Genomic_DNA"/>
</dbReference>
<evidence type="ECO:0008006" key="3">
    <source>
        <dbReference type="Google" id="ProtNLM"/>
    </source>
</evidence>
<proteinExistence type="predicted"/>
<dbReference type="Proteomes" id="UP001254813">
    <property type="component" value="Unassembled WGS sequence"/>
</dbReference>
<accession>A0ABU2G375</accession>
<organism evidence="1 2">
    <name type="scientific">Halogeometricum luteum</name>
    <dbReference type="NCBI Taxonomy" id="2950537"/>
    <lineage>
        <taxon>Archaea</taxon>
        <taxon>Methanobacteriati</taxon>
        <taxon>Methanobacteriota</taxon>
        <taxon>Stenosarchaea group</taxon>
        <taxon>Halobacteria</taxon>
        <taxon>Halobacteriales</taxon>
        <taxon>Haloferacaceae</taxon>
        <taxon>Halogeometricum</taxon>
    </lineage>
</organism>
<reference evidence="1 2" key="1">
    <citation type="submission" date="2022-06" db="EMBL/GenBank/DDBJ databases">
        <title>Halogeometricum sp. a new haloarchaeum isolate from saline soil.</title>
        <authorList>
            <person name="Strakova D."/>
            <person name="Galisteo C."/>
            <person name="Sanchez-Porro C."/>
            <person name="Ventosa A."/>
        </authorList>
    </citation>
    <scope>NUCLEOTIDE SEQUENCE [LARGE SCALE GENOMIC DNA]</scope>
    <source>
        <strain evidence="2">S3BR25-2</strain>
    </source>
</reference>
<sequence>MKHTHSTGVRFVYDWYREFLERLIDADRRFRGFDDTVEDGDVLLRHDVDLSIRKAREMARIESEAGVRSTYFLLVSSPLYNPVEQETRRAIREIDSLGHDIGLHFSTHAYWPPGEEPSESRLRTHVRNERDVLEDIVPDLADTISFHIPPEWVLDRRFDGIDSTYEPAYFSRVDYCSDSRQRWRDDPPLTDGIPDKLQVLTHPSLWGDREQTFTECVQSAVAEATRRATECATREFLEERYSA</sequence>
<comment type="caution">
    <text evidence="1">The sequence shown here is derived from an EMBL/GenBank/DDBJ whole genome shotgun (WGS) entry which is preliminary data.</text>
</comment>
<evidence type="ECO:0000313" key="2">
    <source>
        <dbReference type="Proteomes" id="UP001254813"/>
    </source>
</evidence>